<evidence type="ECO:0000313" key="1">
    <source>
        <dbReference type="EMBL" id="EAJ1077986.1"/>
    </source>
</evidence>
<dbReference type="Proteomes" id="UP000557830">
    <property type="component" value="Unassembled WGS sequence"/>
</dbReference>
<dbReference type="AlphaFoldDB" id="A0A0U3LX21"/>
<evidence type="ECO:0000313" key="2">
    <source>
        <dbReference type="Proteomes" id="UP000557830"/>
    </source>
</evidence>
<accession>A0A0U3LX21</accession>
<dbReference type="KEGG" id="ccoo:ATE51_05028"/>
<dbReference type="EMBL" id="AABUYW010000091">
    <property type="protein sequence ID" value="EAJ1077986.1"/>
    <property type="molecule type" value="Genomic_DNA"/>
</dbReference>
<reference evidence="1 2" key="1">
    <citation type="submission" date="2018-05" db="EMBL/GenBank/DDBJ databases">
        <authorList>
            <consortium name="NARMS: The National Antimicrobial Resistance Monitoring System"/>
        </authorList>
    </citation>
    <scope>NUCLEOTIDE SEQUENCE [LARGE SCALE GENOMIC DNA]</scope>
    <source>
        <strain evidence="1 2">FSIS1609200</strain>
    </source>
</reference>
<protein>
    <submittedName>
        <fullName evidence="1">Uncharacterized protein</fullName>
    </submittedName>
</protein>
<sequence length="77" mass="9285">MKKNFKKFLKFFFIINIIGISFNGILFYFNIPNGISFFIKSNYYIQGISIIMYITFSFWLYKIIVLKQMISEQEKIS</sequence>
<organism evidence="1 2">
    <name type="scientific">Campylobacter coli</name>
    <dbReference type="NCBI Taxonomy" id="195"/>
    <lineage>
        <taxon>Bacteria</taxon>
        <taxon>Pseudomonadati</taxon>
        <taxon>Campylobacterota</taxon>
        <taxon>Epsilonproteobacteria</taxon>
        <taxon>Campylobacterales</taxon>
        <taxon>Campylobacteraceae</taxon>
        <taxon>Campylobacter</taxon>
    </lineage>
</organism>
<comment type="caution">
    <text evidence="1">The sequence shown here is derived from an EMBL/GenBank/DDBJ whole genome shotgun (WGS) entry which is preliminary data.</text>
</comment>
<proteinExistence type="predicted"/>
<name>A0A0U3LX21_CAMCO</name>
<gene>
    <name evidence="1" type="ORF">BU953_10385</name>
</gene>